<evidence type="ECO:0000313" key="9">
    <source>
        <dbReference type="EMBL" id="EJT98207.1"/>
    </source>
</evidence>
<dbReference type="Pfam" id="PF00026">
    <property type="entry name" value="Asp"/>
    <property type="match status" value="1"/>
</dbReference>
<reference evidence="9 10" key="1">
    <citation type="journal article" date="2012" name="Science">
        <title>The Paleozoic origin of enzymatic lignin decomposition reconstructed from 31 fungal genomes.</title>
        <authorList>
            <person name="Floudas D."/>
            <person name="Binder M."/>
            <person name="Riley R."/>
            <person name="Barry K."/>
            <person name="Blanchette R.A."/>
            <person name="Henrissat B."/>
            <person name="Martinez A.T."/>
            <person name="Otillar R."/>
            <person name="Spatafora J.W."/>
            <person name="Yadav J.S."/>
            <person name="Aerts A."/>
            <person name="Benoit I."/>
            <person name="Boyd A."/>
            <person name="Carlson A."/>
            <person name="Copeland A."/>
            <person name="Coutinho P.M."/>
            <person name="de Vries R.P."/>
            <person name="Ferreira P."/>
            <person name="Findley K."/>
            <person name="Foster B."/>
            <person name="Gaskell J."/>
            <person name="Glotzer D."/>
            <person name="Gorecki P."/>
            <person name="Heitman J."/>
            <person name="Hesse C."/>
            <person name="Hori C."/>
            <person name="Igarashi K."/>
            <person name="Jurgens J.A."/>
            <person name="Kallen N."/>
            <person name="Kersten P."/>
            <person name="Kohler A."/>
            <person name="Kuees U."/>
            <person name="Kumar T.K.A."/>
            <person name="Kuo A."/>
            <person name="LaButti K."/>
            <person name="Larrondo L.F."/>
            <person name="Lindquist E."/>
            <person name="Ling A."/>
            <person name="Lombard V."/>
            <person name="Lucas S."/>
            <person name="Lundell T."/>
            <person name="Martin R."/>
            <person name="McLaughlin D.J."/>
            <person name="Morgenstern I."/>
            <person name="Morin E."/>
            <person name="Murat C."/>
            <person name="Nagy L.G."/>
            <person name="Nolan M."/>
            <person name="Ohm R.A."/>
            <person name="Patyshakuliyeva A."/>
            <person name="Rokas A."/>
            <person name="Ruiz-Duenas F.J."/>
            <person name="Sabat G."/>
            <person name="Salamov A."/>
            <person name="Samejima M."/>
            <person name="Schmutz J."/>
            <person name="Slot J.C."/>
            <person name="St John F."/>
            <person name="Stenlid J."/>
            <person name="Sun H."/>
            <person name="Sun S."/>
            <person name="Syed K."/>
            <person name="Tsang A."/>
            <person name="Wiebenga A."/>
            <person name="Young D."/>
            <person name="Pisabarro A."/>
            <person name="Eastwood D.C."/>
            <person name="Martin F."/>
            <person name="Cullen D."/>
            <person name="Grigoriev I.V."/>
            <person name="Hibbett D.S."/>
        </authorList>
    </citation>
    <scope>NUCLEOTIDE SEQUENCE [LARGE SCALE GENOMIC DNA]</scope>
    <source>
        <strain evidence="9 10">DJM-731 SS1</strain>
    </source>
</reference>
<dbReference type="PROSITE" id="PS51767">
    <property type="entry name" value="PEPTIDASE_A1"/>
    <property type="match status" value="1"/>
</dbReference>
<dbReference type="GO" id="GO:0006508">
    <property type="term" value="P:proteolysis"/>
    <property type="evidence" value="ECO:0007669"/>
    <property type="project" value="UniProtKB-KW"/>
</dbReference>
<evidence type="ECO:0000256" key="2">
    <source>
        <dbReference type="ARBA" id="ARBA00022670"/>
    </source>
</evidence>
<dbReference type="PROSITE" id="PS00141">
    <property type="entry name" value="ASP_PROTEASE"/>
    <property type="match status" value="2"/>
</dbReference>
<feature type="domain" description="Peptidase A1" evidence="8">
    <location>
        <begin position="104"/>
        <end position="416"/>
    </location>
</feature>
<keyword evidence="10" id="KW-1185">Reference proteome</keyword>
<accession>M5G386</accession>
<keyword evidence="3 6" id="KW-0064">Aspartyl protease</keyword>
<dbReference type="RefSeq" id="XP_040625105.1">
    <property type="nucleotide sequence ID" value="XM_040770693.1"/>
</dbReference>
<keyword evidence="2 6" id="KW-0645">Protease</keyword>
<dbReference type="GO" id="GO:0004190">
    <property type="term" value="F:aspartic-type endopeptidase activity"/>
    <property type="evidence" value="ECO:0007669"/>
    <property type="project" value="UniProtKB-KW"/>
</dbReference>
<dbReference type="OrthoDB" id="2747330at2759"/>
<dbReference type="HOGENOM" id="CLU_013253_1_4_1"/>
<gene>
    <name evidence="9" type="ORF">DACRYDRAFT_118929</name>
</gene>
<dbReference type="AlphaFoldDB" id="M5G386"/>
<sequence length="419" mass="45211">MFTPSIVALLILLLEPASAGPLSRTPRPLQLRGPPRSFSHLRADGIFDYDWAHSQSQLVRAKYQHTAAIASKAAVLPNTLTVNRRASVSVPLVDYIQSGLDLEYYGTLNLGTPFQQVTVDFDTGSSDLWVPTLCVDSTTDVLKPAFNSSKSSSYEQTIEPFQIAYGSGEVVGTIASDTAMLSGFRVKSQYFGAVNVMSPQFLNDPASGILGLAFPQIAQTKQPPFMQQLYNAGVLDEPLFAFFLSRQEQGAVLSIGNTDSTHYTGGITYTPVTTQTYWEVQSTGSVVNGKAVQPSFKAAIDTGTTLIYLPSAATAALYKAIPGSREDSQQGTGMYAYPCNSNPTVAFTFAGSSNEYTIDLRDFNLGPSEEQGMCVGGVIAMDMKDTNGEPLAIIGDEFLKSWYSVYNFDGPKVGFAKAR</sequence>
<dbReference type="STRING" id="1858805.M5G386"/>
<dbReference type="PANTHER" id="PTHR47966">
    <property type="entry name" value="BETA-SITE APP-CLEAVING ENZYME, ISOFORM A-RELATED"/>
    <property type="match status" value="1"/>
</dbReference>
<evidence type="ECO:0000256" key="6">
    <source>
        <dbReference type="RuleBase" id="RU000454"/>
    </source>
</evidence>
<dbReference type="InterPro" id="IPR034164">
    <property type="entry name" value="Pepsin-like_dom"/>
</dbReference>
<comment type="similarity">
    <text evidence="1 6">Belongs to the peptidase A1 family.</text>
</comment>
<evidence type="ECO:0000259" key="8">
    <source>
        <dbReference type="PROSITE" id="PS51767"/>
    </source>
</evidence>
<feature type="signal peptide" evidence="7">
    <location>
        <begin position="1"/>
        <end position="19"/>
    </location>
</feature>
<feature type="chain" id="PRO_5004067439" evidence="7">
    <location>
        <begin position="20"/>
        <end position="419"/>
    </location>
</feature>
<dbReference type="PRINTS" id="PR00792">
    <property type="entry name" value="PEPSIN"/>
</dbReference>
<dbReference type="InterPro" id="IPR001461">
    <property type="entry name" value="Aspartic_peptidase_A1"/>
</dbReference>
<feature type="active site" evidence="5">
    <location>
        <position position="122"/>
    </location>
</feature>
<protein>
    <submittedName>
        <fullName evidence="9">Aspartic protease</fullName>
    </submittedName>
</protein>
<keyword evidence="4 6" id="KW-0378">Hydrolase</keyword>
<dbReference type="Gene3D" id="2.40.70.10">
    <property type="entry name" value="Acid Proteases"/>
    <property type="match status" value="2"/>
</dbReference>
<dbReference type="Proteomes" id="UP000030653">
    <property type="component" value="Unassembled WGS sequence"/>
</dbReference>
<evidence type="ECO:0000256" key="4">
    <source>
        <dbReference type="ARBA" id="ARBA00022801"/>
    </source>
</evidence>
<evidence type="ECO:0000313" key="10">
    <source>
        <dbReference type="Proteomes" id="UP000030653"/>
    </source>
</evidence>
<evidence type="ECO:0000256" key="7">
    <source>
        <dbReference type="SAM" id="SignalP"/>
    </source>
</evidence>
<dbReference type="InterPro" id="IPR033121">
    <property type="entry name" value="PEPTIDASE_A1"/>
</dbReference>
<evidence type="ECO:0000256" key="1">
    <source>
        <dbReference type="ARBA" id="ARBA00007447"/>
    </source>
</evidence>
<dbReference type="InterPro" id="IPR001969">
    <property type="entry name" value="Aspartic_peptidase_AS"/>
</dbReference>
<dbReference type="InterPro" id="IPR021109">
    <property type="entry name" value="Peptidase_aspartic_dom_sf"/>
</dbReference>
<proteinExistence type="inferred from homology"/>
<dbReference type="EMBL" id="JH795874">
    <property type="protein sequence ID" value="EJT98207.1"/>
    <property type="molecule type" value="Genomic_DNA"/>
</dbReference>
<name>M5G386_DACPD</name>
<evidence type="ECO:0000256" key="3">
    <source>
        <dbReference type="ARBA" id="ARBA00022750"/>
    </source>
</evidence>
<organism evidence="9 10">
    <name type="scientific">Dacryopinax primogenitus (strain DJM 731)</name>
    <name type="common">Brown rot fungus</name>
    <dbReference type="NCBI Taxonomy" id="1858805"/>
    <lineage>
        <taxon>Eukaryota</taxon>
        <taxon>Fungi</taxon>
        <taxon>Dikarya</taxon>
        <taxon>Basidiomycota</taxon>
        <taxon>Agaricomycotina</taxon>
        <taxon>Dacrymycetes</taxon>
        <taxon>Dacrymycetales</taxon>
        <taxon>Dacrymycetaceae</taxon>
        <taxon>Dacryopinax</taxon>
    </lineage>
</organism>
<dbReference type="OMA" id="THATWDE"/>
<dbReference type="SUPFAM" id="SSF50630">
    <property type="entry name" value="Acid proteases"/>
    <property type="match status" value="1"/>
</dbReference>
<evidence type="ECO:0000256" key="5">
    <source>
        <dbReference type="PIRSR" id="PIRSR601461-1"/>
    </source>
</evidence>
<dbReference type="FunFam" id="2.40.70.10:FF:000115">
    <property type="entry name" value="Lysosomal aspartic protease"/>
    <property type="match status" value="1"/>
</dbReference>
<dbReference type="GeneID" id="63685755"/>
<dbReference type="PANTHER" id="PTHR47966:SF51">
    <property type="entry name" value="BETA-SITE APP-CLEAVING ENZYME, ISOFORM A-RELATED"/>
    <property type="match status" value="1"/>
</dbReference>
<feature type="active site" evidence="5">
    <location>
        <position position="301"/>
    </location>
</feature>
<dbReference type="CDD" id="cd05471">
    <property type="entry name" value="pepsin_like"/>
    <property type="match status" value="1"/>
</dbReference>
<keyword evidence="7" id="KW-0732">Signal</keyword>